<sequence>MEEQDRQILEACRELQCSFYTPDLHSLEQLSRNELVEFLTRCLWLISPPTRAFISSYKLSTCASERFQTTTTLANSLMKFNVRGKFGYQTLLYGSTAELRQIFIAVYEKIPKEISTHLRQSLLRPAEKLLESGSVWILRFSSPWTWEKGLHWTSFHDRLDVFSIALLGTLRHDRALHNTEKALLRSSGFESQTSANVHATSSPILERRDSQSSYGQVNAEEVSCQPPTRTAQPSVDQTRLSEVLHILQKKQELLTKENDDITNKRLKTVSILKRLALNDFEVLDFLDSSVLKAELQSFFDSGSTRARTLEFDVQNSKQELLCQLKKVKNRELRAKQRLRGRFVSLLGQYQAIHSLFKRKTAIADKKERHLKAAGDSVGDMRFIARLIKDAIGNVQKQNDDIDKIHGENMAIQRELKWTSQTLHRISTRIDEVLFEEVDDRKGERACQLFGRLNATCMNSVEAMKHNSMIARQKVELIDLIEIGKQHQFAQQLNRIRKDLEMVLEDNRELSNSLSKRLPENHFVPLMQTSRAKS</sequence>
<organism evidence="3 4">
    <name type="scientific">Trichostrongylus colubriformis</name>
    <name type="common">Black scour worm</name>
    <dbReference type="NCBI Taxonomy" id="6319"/>
    <lineage>
        <taxon>Eukaryota</taxon>
        <taxon>Metazoa</taxon>
        <taxon>Ecdysozoa</taxon>
        <taxon>Nematoda</taxon>
        <taxon>Chromadorea</taxon>
        <taxon>Rhabditida</taxon>
        <taxon>Rhabditina</taxon>
        <taxon>Rhabditomorpha</taxon>
        <taxon>Strongyloidea</taxon>
        <taxon>Trichostrongylidae</taxon>
        <taxon>Trichostrongylus</taxon>
    </lineage>
</organism>
<keyword evidence="4" id="KW-1185">Reference proteome</keyword>
<dbReference type="GO" id="GO:2000060">
    <property type="term" value="P:positive regulation of ubiquitin-dependent protein catabolic process"/>
    <property type="evidence" value="ECO:0007669"/>
    <property type="project" value="TreeGrafter"/>
</dbReference>
<gene>
    <name evidence="3" type="ORF">GCK32_000584</name>
</gene>
<dbReference type="PANTHER" id="PTHR15668">
    <property type="entry name" value="JM1 PROTEIN"/>
    <property type="match status" value="1"/>
</dbReference>
<protein>
    <recommendedName>
        <fullName evidence="2">CCDC22 N-terminal domain-containing protein</fullName>
    </recommendedName>
</protein>
<proteinExistence type="predicted"/>
<evidence type="ECO:0000256" key="1">
    <source>
        <dbReference type="SAM" id="MobiDB-lite"/>
    </source>
</evidence>
<dbReference type="GO" id="GO:0097602">
    <property type="term" value="F:cullin family protein binding"/>
    <property type="evidence" value="ECO:0007669"/>
    <property type="project" value="TreeGrafter"/>
</dbReference>
<dbReference type="PANTHER" id="PTHR15668:SF4">
    <property type="entry name" value="COILED-COIL DOMAIN-CONTAINING PROTEIN 22"/>
    <property type="match status" value="1"/>
</dbReference>
<name>A0AAN8F8E5_TRICO</name>
<dbReference type="AlphaFoldDB" id="A0AAN8F8E5"/>
<feature type="domain" description="CCDC22 N-terminal" evidence="2">
    <location>
        <begin position="1"/>
        <end position="111"/>
    </location>
</feature>
<evidence type="ECO:0000313" key="3">
    <source>
        <dbReference type="EMBL" id="KAK5972335.1"/>
    </source>
</evidence>
<feature type="region of interest" description="Disordered" evidence="1">
    <location>
        <begin position="215"/>
        <end position="235"/>
    </location>
</feature>
<dbReference type="Proteomes" id="UP001331761">
    <property type="component" value="Unassembled WGS sequence"/>
</dbReference>
<evidence type="ECO:0000313" key="4">
    <source>
        <dbReference type="Proteomes" id="UP001331761"/>
    </source>
</evidence>
<accession>A0AAN8F8E5</accession>
<comment type="caution">
    <text evidence="3">The sequence shown here is derived from an EMBL/GenBank/DDBJ whole genome shotgun (WGS) entry which is preliminary data.</text>
</comment>
<dbReference type="EMBL" id="WIXE01016760">
    <property type="protein sequence ID" value="KAK5972335.1"/>
    <property type="molecule type" value="Genomic_DNA"/>
</dbReference>
<evidence type="ECO:0000259" key="2">
    <source>
        <dbReference type="Pfam" id="PF21674"/>
    </source>
</evidence>
<reference evidence="3 4" key="1">
    <citation type="submission" date="2019-10" db="EMBL/GenBank/DDBJ databases">
        <title>Assembly and Annotation for the nematode Trichostrongylus colubriformis.</title>
        <authorList>
            <person name="Martin J."/>
        </authorList>
    </citation>
    <scope>NUCLEOTIDE SEQUENCE [LARGE SCALE GENOMIC DNA]</scope>
    <source>
        <strain evidence="3">G859</strain>
        <tissue evidence="3">Whole worm</tissue>
    </source>
</reference>
<dbReference type="InterPro" id="IPR048349">
    <property type="entry name" value="CCDC22_N"/>
</dbReference>
<dbReference type="Pfam" id="PF21674">
    <property type="entry name" value="CCDC22_N"/>
    <property type="match status" value="1"/>
</dbReference>
<feature type="compositionally biased region" description="Polar residues" evidence="1">
    <location>
        <begin position="225"/>
        <end position="235"/>
    </location>
</feature>
<dbReference type="InterPro" id="IPR008530">
    <property type="entry name" value="CCDC22"/>
</dbReference>